<dbReference type="InterPro" id="IPR031101">
    <property type="entry name" value="Ctr9"/>
</dbReference>
<sequence length="1010" mass="114135">MVEPMEVEEGARPEGGKREEEGARDVLYIPSLNSDLTVVLPWEDMKDAELVVDLFKAEEAPLTYWIDAARVYYNKGMKEQYLIMLKELTSDDVGEHYGNSGKLQRVQAFCALAEAKIEETMSAKTPEEKASCLVAAENYLTSAAAIDRTRGMTEHWIANGKLELAKEDYTRAKKCFENALLPEFGGEVNCSGHLGCAYCCFRQRKFTEALGHYGKILRALGSERCPNYVRLAMAACYLQLKRHDMAERCYERVAQLDDSSAEAKAGLGALKVLSKNKEDLKGGLALLKAAYELNPHLAFNLISICEQLFNRGEYNVVAKLAQEVIESDTHESSIKAEAYYYLGMVYYLADQSDQALMCFRSAKAEDKDYIFPNHGMAKVFIKNGNVQSATIALEAIADASQGDLEVLINLSVLYKAQGEVQKAVQYAQRALAIDKKNVLLEEYLANLLAGLDSKKALEHYSHVMDTKGKDSDSEQSSLLMINNTGVMHYRCGHHDKALVWFGKALKLAENTVYSFPIRYNIARSHEALGSLQKASHLYKQLLSDVPGYLECTLRLAAVCFSMGYDDKAIKYCVQGLSQYENSAECLAMLIWISLAKGKSKDAHRYIREMDKKCPNEHDFTQTALGGMYLQAAYKESRAGNKEGNQKQLNNALTMFKQAVTTSPRNMFAALGMGVCLALLGESLVAKKIFDKILDASKQDIKIVDMPEAWQNKASINLENGHYQDAWKTYHYCQRTFHLQKNVEISNLMAQALNAAGNKKEATALLLQTIHHEPTSLPSKYCLAVVLMGHAHEIIHRPETMENDERVHELDFAIGRLELAAFFIDYLFELKNNKEKHVELDINRASLKDLKKNLTLMRDKAERTRRNVETYMREKQKADQEYEEEVEIARLELKQQENEERLKREAEEREREAVAQRNAEKLAALQEKWATRPGKRKMEEDDAKQPGGGKEKEEEEPSPWSTDLLGDPEESDKEGGDDKEKEGEEGEKKEKKTYKPPSKRKKMTLESDSES</sequence>
<proteinExistence type="predicted"/>
<dbReference type="GO" id="GO:0016593">
    <property type="term" value="C:Cdc73/Paf1 complex"/>
    <property type="evidence" value="ECO:0007669"/>
    <property type="project" value="TreeGrafter"/>
</dbReference>
<evidence type="ECO:0000256" key="4">
    <source>
        <dbReference type="SAM" id="Coils"/>
    </source>
</evidence>
<keyword evidence="2 3" id="KW-0802">TPR repeat</keyword>
<keyword evidence="7" id="KW-1185">Reference proteome</keyword>
<protein>
    <submittedName>
        <fullName evidence="6">Tetratricopeptide repeat domain-containing protein</fullName>
    </submittedName>
</protein>
<dbReference type="PANTHER" id="PTHR14027:SF2">
    <property type="entry name" value="RNA POLYMERASE-ASSOCIATED PROTEIN CTR9 HOMOLOG"/>
    <property type="match status" value="1"/>
</dbReference>
<keyword evidence="4" id="KW-0175">Coiled coil</keyword>
<dbReference type="Gene3D" id="1.25.40.10">
    <property type="entry name" value="Tetratricopeptide repeat domain"/>
    <property type="match status" value="3"/>
</dbReference>
<accession>A0A5B8MEL4</accession>
<dbReference type="PANTHER" id="PTHR14027">
    <property type="entry name" value="RNA POLYMERASE-ASSOCIATED PROTEIN CTR9"/>
    <property type="match status" value="1"/>
</dbReference>
<name>A0A5B8MEL4_9CHLO</name>
<evidence type="ECO:0000256" key="1">
    <source>
        <dbReference type="ARBA" id="ARBA00022737"/>
    </source>
</evidence>
<feature type="region of interest" description="Disordered" evidence="5">
    <location>
        <begin position="925"/>
        <end position="1010"/>
    </location>
</feature>
<organism evidence="6 7">
    <name type="scientific">Chloropicon primus</name>
    <dbReference type="NCBI Taxonomy" id="1764295"/>
    <lineage>
        <taxon>Eukaryota</taxon>
        <taxon>Viridiplantae</taxon>
        <taxon>Chlorophyta</taxon>
        <taxon>Chloropicophyceae</taxon>
        <taxon>Chloropicales</taxon>
        <taxon>Chloropicaceae</taxon>
        <taxon>Chloropicon</taxon>
    </lineage>
</organism>
<dbReference type="GO" id="GO:0000993">
    <property type="term" value="F:RNA polymerase II complex binding"/>
    <property type="evidence" value="ECO:0007669"/>
    <property type="project" value="TreeGrafter"/>
</dbReference>
<dbReference type="SMART" id="SM00028">
    <property type="entry name" value="TPR"/>
    <property type="match status" value="11"/>
</dbReference>
<dbReference type="InterPro" id="IPR019734">
    <property type="entry name" value="TPR_rpt"/>
</dbReference>
<evidence type="ECO:0000256" key="3">
    <source>
        <dbReference type="PROSITE-ProRule" id="PRU00339"/>
    </source>
</evidence>
<evidence type="ECO:0000256" key="5">
    <source>
        <dbReference type="SAM" id="MobiDB-lite"/>
    </source>
</evidence>
<dbReference type="GO" id="GO:0006368">
    <property type="term" value="P:transcription elongation by RNA polymerase II"/>
    <property type="evidence" value="ECO:0007669"/>
    <property type="project" value="TreeGrafter"/>
</dbReference>
<keyword evidence="1" id="KW-0677">Repeat</keyword>
<feature type="coiled-coil region" evidence="4">
    <location>
        <begin position="843"/>
        <end position="918"/>
    </location>
</feature>
<feature type="compositionally biased region" description="Basic residues" evidence="5">
    <location>
        <begin position="990"/>
        <end position="1001"/>
    </location>
</feature>
<dbReference type="Pfam" id="PF13181">
    <property type="entry name" value="TPR_8"/>
    <property type="match status" value="1"/>
</dbReference>
<dbReference type="Pfam" id="PF13374">
    <property type="entry name" value="TPR_10"/>
    <property type="match status" value="1"/>
</dbReference>
<feature type="compositionally biased region" description="Basic and acidic residues" evidence="5">
    <location>
        <begin position="972"/>
        <end position="989"/>
    </location>
</feature>
<dbReference type="GO" id="GO:0006355">
    <property type="term" value="P:regulation of DNA-templated transcription"/>
    <property type="evidence" value="ECO:0007669"/>
    <property type="project" value="InterPro"/>
</dbReference>
<dbReference type="PROSITE" id="PS50005">
    <property type="entry name" value="TPR"/>
    <property type="match status" value="2"/>
</dbReference>
<dbReference type="Pfam" id="PF13174">
    <property type="entry name" value="TPR_6"/>
    <property type="match status" value="1"/>
</dbReference>
<dbReference type="EMBL" id="CP031034">
    <property type="protein sequence ID" value="QDZ18105.1"/>
    <property type="molecule type" value="Genomic_DNA"/>
</dbReference>
<dbReference type="InterPro" id="IPR011990">
    <property type="entry name" value="TPR-like_helical_dom_sf"/>
</dbReference>
<evidence type="ECO:0000256" key="2">
    <source>
        <dbReference type="ARBA" id="ARBA00022803"/>
    </source>
</evidence>
<evidence type="ECO:0000313" key="7">
    <source>
        <dbReference type="Proteomes" id="UP000316726"/>
    </source>
</evidence>
<feature type="repeat" description="TPR" evidence="3">
    <location>
        <begin position="404"/>
        <end position="437"/>
    </location>
</feature>
<dbReference type="AlphaFoldDB" id="A0A5B8MEL4"/>
<dbReference type="Proteomes" id="UP000316726">
    <property type="component" value="Chromosome 1"/>
</dbReference>
<dbReference type="SUPFAM" id="SSF48452">
    <property type="entry name" value="TPR-like"/>
    <property type="match status" value="3"/>
</dbReference>
<reference evidence="6 7" key="1">
    <citation type="submission" date="2018-07" db="EMBL/GenBank/DDBJ databases">
        <title>The complete nuclear genome of the prasinophyte Chloropicon primus (CCMP1205).</title>
        <authorList>
            <person name="Pombert J.-F."/>
            <person name="Otis C."/>
            <person name="Turmel M."/>
            <person name="Lemieux C."/>
        </authorList>
    </citation>
    <scope>NUCLEOTIDE SEQUENCE [LARGE SCALE GENOMIC DNA]</scope>
    <source>
        <strain evidence="6 7">CCMP1205</strain>
    </source>
</reference>
<dbReference type="STRING" id="1764295.A0A5B8MEL4"/>
<dbReference type="OrthoDB" id="343875at2759"/>
<gene>
    <name evidence="6" type="ORF">A3770_01p06230</name>
</gene>
<evidence type="ECO:0000313" key="6">
    <source>
        <dbReference type="EMBL" id="QDZ18105.1"/>
    </source>
</evidence>
<feature type="repeat" description="TPR" evidence="3">
    <location>
        <begin position="336"/>
        <end position="369"/>
    </location>
</feature>